<dbReference type="RefSeq" id="WP_407681140.1">
    <property type="nucleotide sequence ID" value="NZ_CAQI01000053.1"/>
</dbReference>
<accession>A0A024H848</accession>
<keyword evidence="1 2" id="KW-0238">DNA-binding</keyword>
<gene>
    <name evidence="4" type="ORF">ARTSIC4J27_3923</name>
</gene>
<dbReference type="SUPFAM" id="SSF46689">
    <property type="entry name" value="Homeodomain-like"/>
    <property type="match status" value="1"/>
</dbReference>
<dbReference type="AlphaFoldDB" id="A0A024H848"/>
<dbReference type="Proteomes" id="UP000035722">
    <property type="component" value="Unassembled WGS sequence"/>
</dbReference>
<dbReference type="PANTHER" id="PTHR30055:SF200">
    <property type="entry name" value="HTH-TYPE TRANSCRIPTIONAL REPRESSOR BDCR"/>
    <property type="match status" value="1"/>
</dbReference>
<evidence type="ECO:0000313" key="4">
    <source>
        <dbReference type="EMBL" id="CCQ47926.1"/>
    </source>
</evidence>
<protein>
    <submittedName>
        <fullName evidence="4">Bacterial regulatory s, tetR family protein</fullName>
    </submittedName>
</protein>
<feature type="domain" description="HTH tetR-type" evidence="3">
    <location>
        <begin position="41"/>
        <end position="101"/>
    </location>
</feature>
<dbReference type="EMBL" id="CAQI01000053">
    <property type="protein sequence ID" value="CCQ47926.1"/>
    <property type="molecule type" value="Genomic_DNA"/>
</dbReference>
<name>A0A024H848_9MICC</name>
<organism evidence="4 5">
    <name type="scientific">Pseudarthrobacter siccitolerans</name>
    <dbReference type="NCBI Taxonomy" id="861266"/>
    <lineage>
        <taxon>Bacteria</taxon>
        <taxon>Bacillati</taxon>
        <taxon>Actinomycetota</taxon>
        <taxon>Actinomycetes</taxon>
        <taxon>Micrococcales</taxon>
        <taxon>Micrococcaceae</taxon>
        <taxon>Pseudarthrobacter</taxon>
    </lineage>
</organism>
<feature type="DNA-binding region" description="H-T-H motif" evidence="2">
    <location>
        <begin position="64"/>
        <end position="83"/>
    </location>
</feature>
<evidence type="ECO:0000256" key="1">
    <source>
        <dbReference type="ARBA" id="ARBA00023125"/>
    </source>
</evidence>
<dbReference type="GO" id="GO:0000976">
    <property type="term" value="F:transcription cis-regulatory region binding"/>
    <property type="evidence" value="ECO:0007669"/>
    <property type="project" value="TreeGrafter"/>
</dbReference>
<sequence>MNPEAEYPAVGALGQAQSAEPSAAVPVPVVTEAPVPESAAAKSVARIMSVAYELFSQRGVRDVGVNELIERSGVAKATFYRHFPSKDSLVLAFLEQRDKQWTVNAIVSEARRRGSTPTEQLLAIFDVFGDWFLREDFEACSFINVLLEMGPAHPLGQASIDYLAKIRGHVQALAEEAGLQRPDEFARSWHILMKGSIISATEGDMQAAKRAQQMAGWLIEHHR</sequence>
<dbReference type="PRINTS" id="PR00455">
    <property type="entry name" value="HTHTETR"/>
</dbReference>
<dbReference type="GO" id="GO:0003700">
    <property type="term" value="F:DNA-binding transcription factor activity"/>
    <property type="evidence" value="ECO:0007669"/>
    <property type="project" value="TreeGrafter"/>
</dbReference>
<evidence type="ECO:0000259" key="3">
    <source>
        <dbReference type="PROSITE" id="PS50977"/>
    </source>
</evidence>
<dbReference type="InterPro" id="IPR001647">
    <property type="entry name" value="HTH_TetR"/>
</dbReference>
<keyword evidence="5" id="KW-1185">Reference proteome</keyword>
<proteinExistence type="predicted"/>
<dbReference type="PROSITE" id="PS50977">
    <property type="entry name" value="HTH_TETR_2"/>
    <property type="match status" value="1"/>
</dbReference>
<dbReference type="PANTHER" id="PTHR30055">
    <property type="entry name" value="HTH-TYPE TRANSCRIPTIONAL REGULATOR RUTR"/>
    <property type="match status" value="1"/>
</dbReference>
<reference evidence="5" key="1">
    <citation type="journal article" date="2014" name="Genome Announc.">
        <title>Genome Sequence of Arthrobacter siccitolerans 4J27, a Xeroprotectant-Producing Desiccation-Tolerant Microorganism.</title>
        <authorList>
            <person name="Manzanera M."/>
            <person name="Santa-Cruz-Calvo L."/>
            <person name="Vilchez J.I."/>
            <person name="Garcia-Fontana C."/>
            <person name="Silva-Castro G.A."/>
            <person name="Calvo C."/>
            <person name="Gonzalez-Lopez J."/>
        </authorList>
    </citation>
    <scope>NUCLEOTIDE SEQUENCE [LARGE SCALE GENOMIC DNA]</scope>
    <source>
        <strain evidence="5">4J27</strain>
    </source>
</reference>
<dbReference type="InterPro" id="IPR009057">
    <property type="entry name" value="Homeodomain-like_sf"/>
</dbReference>
<evidence type="ECO:0000256" key="2">
    <source>
        <dbReference type="PROSITE-ProRule" id="PRU00335"/>
    </source>
</evidence>
<dbReference type="InterPro" id="IPR036271">
    <property type="entry name" value="Tet_transcr_reg_TetR-rel_C_sf"/>
</dbReference>
<dbReference type="SUPFAM" id="SSF48498">
    <property type="entry name" value="Tetracyclin repressor-like, C-terminal domain"/>
    <property type="match status" value="1"/>
</dbReference>
<evidence type="ECO:0000313" key="5">
    <source>
        <dbReference type="Proteomes" id="UP000035722"/>
    </source>
</evidence>
<comment type="caution">
    <text evidence="4">The sequence shown here is derived from an EMBL/GenBank/DDBJ whole genome shotgun (WGS) entry which is preliminary data.</text>
</comment>
<dbReference type="Pfam" id="PF00440">
    <property type="entry name" value="TetR_N"/>
    <property type="match status" value="1"/>
</dbReference>
<dbReference type="InterPro" id="IPR050109">
    <property type="entry name" value="HTH-type_TetR-like_transc_reg"/>
</dbReference>
<dbReference type="Gene3D" id="1.10.357.10">
    <property type="entry name" value="Tetracycline Repressor, domain 2"/>
    <property type="match status" value="1"/>
</dbReference>